<dbReference type="RefSeq" id="XP_007392055.1">
    <property type="nucleotide sequence ID" value="XM_007391993.1"/>
</dbReference>
<dbReference type="EMBL" id="JH930469">
    <property type="protein sequence ID" value="EKM59495.1"/>
    <property type="molecule type" value="Genomic_DNA"/>
</dbReference>
<dbReference type="HOGENOM" id="CLU_1759459_0_0_1"/>
<evidence type="ECO:0000313" key="3">
    <source>
        <dbReference type="Proteomes" id="UP000008370"/>
    </source>
</evidence>
<proteinExistence type="predicted"/>
<name>K5WJB9_PHACS</name>
<organism evidence="2 3">
    <name type="scientific">Phanerochaete carnosa (strain HHB-10118-sp)</name>
    <name type="common">White-rot fungus</name>
    <name type="synonym">Peniophora carnosa</name>
    <dbReference type="NCBI Taxonomy" id="650164"/>
    <lineage>
        <taxon>Eukaryota</taxon>
        <taxon>Fungi</taxon>
        <taxon>Dikarya</taxon>
        <taxon>Basidiomycota</taxon>
        <taxon>Agaricomycotina</taxon>
        <taxon>Agaricomycetes</taxon>
        <taxon>Polyporales</taxon>
        <taxon>Phanerochaetaceae</taxon>
        <taxon>Phanerochaete</taxon>
    </lineage>
</organism>
<accession>K5WJB9</accession>
<reference evidence="2 3" key="1">
    <citation type="journal article" date="2012" name="BMC Genomics">
        <title>Comparative genomics of the white-rot fungi, Phanerochaete carnosa and P. chrysosporium, to elucidate the genetic basis of the distinct wood types they colonize.</title>
        <authorList>
            <person name="Suzuki H."/>
            <person name="MacDonald J."/>
            <person name="Syed K."/>
            <person name="Salamov A."/>
            <person name="Hori C."/>
            <person name="Aerts A."/>
            <person name="Henrissat B."/>
            <person name="Wiebenga A."/>
            <person name="vanKuyk P.A."/>
            <person name="Barry K."/>
            <person name="Lindquist E."/>
            <person name="LaButti K."/>
            <person name="Lapidus A."/>
            <person name="Lucas S."/>
            <person name="Coutinho P."/>
            <person name="Gong Y."/>
            <person name="Samejima M."/>
            <person name="Mahadevan R."/>
            <person name="Abou-Zaid M."/>
            <person name="de Vries R.P."/>
            <person name="Igarashi K."/>
            <person name="Yadav J.S."/>
            <person name="Grigoriev I.V."/>
            <person name="Master E.R."/>
        </authorList>
    </citation>
    <scope>NUCLEOTIDE SEQUENCE [LARGE SCALE GENOMIC DNA]</scope>
    <source>
        <strain evidence="2 3">HHB-10118-sp</strain>
    </source>
</reference>
<dbReference type="Proteomes" id="UP000008370">
    <property type="component" value="Unassembled WGS sequence"/>
</dbReference>
<keyword evidence="3" id="KW-1185">Reference proteome</keyword>
<dbReference type="AlphaFoldDB" id="K5WJB9"/>
<gene>
    <name evidence="2" type="ORF">PHACADRAFT_205712</name>
</gene>
<protein>
    <submittedName>
        <fullName evidence="2">Uncharacterized protein</fullName>
    </submittedName>
</protein>
<sequence>MGAGFLPPPAIREPWLGEVSGRAHCGAHDEHGATSAQRLRVRRPCRSRDSIRDASKDGAWLQLARPRTLRGGWRFWGAPQQGSSPPVPASARLVREPQRGLPGQPQPSLAVKNNSPPRPGALSGVAPLTSHAIPLVLHGLAENFVCVV</sequence>
<feature type="region of interest" description="Disordered" evidence="1">
    <location>
        <begin position="24"/>
        <end position="56"/>
    </location>
</feature>
<evidence type="ECO:0000313" key="2">
    <source>
        <dbReference type="EMBL" id="EKM59495.1"/>
    </source>
</evidence>
<feature type="compositionally biased region" description="Basic and acidic residues" evidence="1">
    <location>
        <begin position="46"/>
        <end position="56"/>
    </location>
</feature>
<feature type="region of interest" description="Disordered" evidence="1">
    <location>
        <begin position="76"/>
        <end position="122"/>
    </location>
</feature>
<dbReference type="KEGG" id="pco:PHACADRAFT_205712"/>
<evidence type="ECO:0000256" key="1">
    <source>
        <dbReference type="SAM" id="MobiDB-lite"/>
    </source>
</evidence>
<dbReference type="InParanoid" id="K5WJB9"/>
<dbReference type="GeneID" id="18912377"/>